<evidence type="ECO:0000313" key="2">
    <source>
        <dbReference type="Proteomes" id="UP001493487"/>
    </source>
</evidence>
<sequence length="122" mass="13626">MNRLAEQIVQFANRHSVTSLFTFPPDGGNGHPDHVAISLATTMAYRSGLCNTVSSLYYTLSPAMAADGRSPDLTVDVAKHWTVKAAALRAHDSQKYAIVRYFGELLDEAREDRRFEHFVIEN</sequence>
<dbReference type="RefSeq" id="WP_232184728.1">
    <property type="nucleotide sequence ID" value="NZ_JAIOAP010000003.1"/>
</dbReference>
<dbReference type="EMBL" id="JASKHM010000013">
    <property type="protein sequence ID" value="MEQ4485065.1"/>
    <property type="molecule type" value="Genomic_DNA"/>
</dbReference>
<accession>A0ABV1KYE9</accession>
<comment type="caution">
    <text evidence="1">The sequence shown here is derived from an EMBL/GenBank/DDBJ whole genome shotgun (WGS) entry which is preliminary data.</text>
</comment>
<protein>
    <recommendedName>
        <fullName evidence="3">PIG-L family deacetylase</fullName>
    </recommendedName>
</protein>
<gene>
    <name evidence="1" type="ORF">QJS35_21995</name>
</gene>
<name>A0ABV1KYE9_9BACL</name>
<dbReference type="SUPFAM" id="SSF102588">
    <property type="entry name" value="LmbE-like"/>
    <property type="match status" value="1"/>
</dbReference>
<organism evidence="1 2">
    <name type="scientific">Cohnella silvisoli</name>
    <dbReference type="NCBI Taxonomy" id="2873699"/>
    <lineage>
        <taxon>Bacteria</taxon>
        <taxon>Bacillati</taxon>
        <taxon>Bacillota</taxon>
        <taxon>Bacilli</taxon>
        <taxon>Bacillales</taxon>
        <taxon>Paenibacillaceae</taxon>
        <taxon>Cohnella</taxon>
    </lineage>
</organism>
<keyword evidence="2" id="KW-1185">Reference proteome</keyword>
<evidence type="ECO:0008006" key="3">
    <source>
        <dbReference type="Google" id="ProtNLM"/>
    </source>
</evidence>
<dbReference type="InterPro" id="IPR024078">
    <property type="entry name" value="LmbE-like_dom_sf"/>
</dbReference>
<evidence type="ECO:0000313" key="1">
    <source>
        <dbReference type="EMBL" id="MEQ4485065.1"/>
    </source>
</evidence>
<reference evidence="1 2" key="1">
    <citation type="journal article" date="2023" name="Genome Announc.">
        <title>Pan-Genome Analyses of the Genus Cohnella and Proposal of the Novel Species Cohnella silvisoli sp. nov., Isolated from Forest Soil.</title>
        <authorList>
            <person name="Wang C."/>
            <person name="Mao L."/>
            <person name="Bao G."/>
            <person name="Zhu H."/>
        </authorList>
    </citation>
    <scope>NUCLEOTIDE SEQUENCE [LARGE SCALE GENOMIC DNA]</scope>
    <source>
        <strain evidence="1 2">NL03-T5-1</strain>
    </source>
</reference>
<proteinExistence type="predicted"/>
<dbReference type="Proteomes" id="UP001493487">
    <property type="component" value="Unassembled WGS sequence"/>
</dbReference>
<dbReference type="Gene3D" id="3.40.50.10320">
    <property type="entry name" value="LmbE-like"/>
    <property type="match status" value="1"/>
</dbReference>